<evidence type="ECO:0000256" key="1">
    <source>
        <dbReference type="SAM" id="MobiDB-lite"/>
    </source>
</evidence>
<keyword evidence="3" id="KW-1185">Reference proteome</keyword>
<feature type="compositionally biased region" description="Basic and acidic residues" evidence="1">
    <location>
        <begin position="66"/>
        <end position="75"/>
    </location>
</feature>
<feature type="compositionally biased region" description="Basic residues" evidence="1">
    <location>
        <begin position="86"/>
        <end position="104"/>
    </location>
</feature>
<dbReference type="GO" id="GO:0005634">
    <property type="term" value="C:nucleus"/>
    <property type="evidence" value="ECO:0007669"/>
    <property type="project" value="TreeGrafter"/>
</dbReference>
<feature type="region of interest" description="Disordered" evidence="1">
    <location>
        <begin position="1"/>
        <end position="113"/>
    </location>
</feature>
<dbReference type="PANTHER" id="PTHR21838:SF2">
    <property type="entry name" value="COILED-COIL DOMAIN-CONTAINING PROTEIN 137"/>
    <property type="match status" value="1"/>
</dbReference>
<feature type="compositionally biased region" description="Basic residues" evidence="1">
    <location>
        <begin position="1"/>
        <end position="11"/>
    </location>
</feature>
<organism evidence="2 3">
    <name type="scientific">Dimargaris verticillata</name>
    <dbReference type="NCBI Taxonomy" id="2761393"/>
    <lineage>
        <taxon>Eukaryota</taxon>
        <taxon>Fungi</taxon>
        <taxon>Fungi incertae sedis</taxon>
        <taxon>Zoopagomycota</taxon>
        <taxon>Kickxellomycotina</taxon>
        <taxon>Dimargaritomycetes</taxon>
        <taxon>Dimargaritales</taxon>
        <taxon>Dimargaritaceae</taxon>
        <taxon>Dimargaris</taxon>
    </lineage>
</organism>
<sequence>MPHKRRKHKDPKRFDAKPKSTQDNDMPGRFQWLLRAAADPKTDHRAAEAAKSRKSLKRLPGESDEAFSHRVKEATQKSQTGASKNQPRKTAKRKEHLAAKRQKVQNKAQERQDECQFRDFHHLQDQVRFNEVAMAPPVLKQVPRPMKQVIMPGESKPTPAAALKRAHDAPKDLLLNAKLAASTHALDDAKAKAKHRLQAMSTGQRQVLDKERLRIIAQYRAQRAAKLETINAQRETRK</sequence>
<feature type="compositionally biased region" description="Polar residues" evidence="1">
    <location>
        <begin position="76"/>
        <end position="85"/>
    </location>
</feature>
<feature type="compositionally biased region" description="Basic and acidic residues" evidence="1">
    <location>
        <begin position="12"/>
        <end position="22"/>
    </location>
</feature>
<name>A0A9W8B302_9FUNG</name>
<evidence type="ECO:0000313" key="2">
    <source>
        <dbReference type="EMBL" id="KAJ1975697.1"/>
    </source>
</evidence>
<gene>
    <name evidence="2" type="ORF">H4R34_004245</name>
</gene>
<dbReference type="AlphaFoldDB" id="A0A9W8B302"/>
<dbReference type="Proteomes" id="UP001151582">
    <property type="component" value="Unassembled WGS sequence"/>
</dbReference>
<protein>
    <submittedName>
        <fullName evidence="2">Uncharacterized protein</fullName>
    </submittedName>
</protein>
<dbReference type="PANTHER" id="PTHR21838">
    <property type="entry name" value="COILED-COIL DOMAIN-CONTAINING PROTEIN 137"/>
    <property type="match status" value="1"/>
</dbReference>
<dbReference type="InterPro" id="IPR026680">
    <property type="entry name" value="CCDC137"/>
</dbReference>
<accession>A0A9W8B302</accession>
<evidence type="ECO:0000313" key="3">
    <source>
        <dbReference type="Proteomes" id="UP001151582"/>
    </source>
</evidence>
<reference evidence="2" key="1">
    <citation type="submission" date="2022-07" db="EMBL/GenBank/DDBJ databases">
        <title>Phylogenomic reconstructions and comparative analyses of Kickxellomycotina fungi.</title>
        <authorList>
            <person name="Reynolds N.K."/>
            <person name="Stajich J.E."/>
            <person name="Barry K."/>
            <person name="Grigoriev I.V."/>
            <person name="Crous P."/>
            <person name="Smith M.E."/>
        </authorList>
    </citation>
    <scope>NUCLEOTIDE SEQUENCE</scope>
    <source>
        <strain evidence="2">RSA 567</strain>
    </source>
</reference>
<proteinExistence type="predicted"/>
<dbReference type="EMBL" id="JANBQB010000501">
    <property type="protein sequence ID" value="KAJ1975697.1"/>
    <property type="molecule type" value="Genomic_DNA"/>
</dbReference>
<comment type="caution">
    <text evidence="2">The sequence shown here is derived from an EMBL/GenBank/DDBJ whole genome shotgun (WGS) entry which is preliminary data.</text>
</comment>
<feature type="compositionally biased region" description="Basic and acidic residues" evidence="1">
    <location>
        <begin position="38"/>
        <end position="51"/>
    </location>
</feature>
<dbReference type="OrthoDB" id="5876637at2759"/>